<dbReference type="AlphaFoldDB" id="A0A172TBY7"/>
<dbReference type="PATRIC" id="fig|1182568.3.peg.2417"/>
<dbReference type="Pfam" id="PF08486">
    <property type="entry name" value="SpoIID"/>
    <property type="match status" value="1"/>
</dbReference>
<reference evidence="2 3" key="1">
    <citation type="submission" date="2015-01" db="EMBL/GenBank/DDBJ databases">
        <title>Deinococcus puniceus/DY1/ whole genome sequencing.</title>
        <authorList>
            <person name="Kim M.K."/>
            <person name="Srinivasan S."/>
            <person name="Lee J.-J."/>
        </authorList>
    </citation>
    <scope>NUCLEOTIDE SEQUENCE [LARGE SCALE GENOMIC DNA]</scope>
    <source>
        <strain evidence="2 3">DY1</strain>
    </source>
</reference>
<evidence type="ECO:0000313" key="2">
    <source>
        <dbReference type="EMBL" id="ANE44313.1"/>
    </source>
</evidence>
<keyword evidence="3" id="KW-1185">Reference proteome</keyword>
<accession>A0A172TBY7</accession>
<dbReference type="Proteomes" id="UP000077363">
    <property type="component" value="Chromosome"/>
</dbReference>
<gene>
    <name evidence="2" type="ORF">SU48_11675</name>
</gene>
<dbReference type="InterPro" id="IPR013693">
    <property type="entry name" value="SpoIID/LytB_N"/>
</dbReference>
<name>A0A172TBY7_9DEIO</name>
<dbReference type="GO" id="GO:0030288">
    <property type="term" value="C:outer membrane-bounded periplasmic space"/>
    <property type="evidence" value="ECO:0007669"/>
    <property type="project" value="TreeGrafter"/>
</dbReference>
<dbReference type="STRING" id="1182568.SU48_11675"/>
<dbReference type="NCBIfam" id="TIGR02669">
    <property type="entry name" value="SpoIID_LytB"/>
    <property type="match status" value="1"/>
</dbReference>
<dbReference type="InterPro" id="IPR013486">
    <property type="entry name" value="SpoIID/LytB"/>
</dbReference>
<sequence length="419" mass="42609">MSAPRFCSRLPAHVLMLGGLLCCSAASALNVRVLVLAAPSLTVRVPVAAPPVAPLPVYPAVPTPAPLQLAAWRVGVQGSGAGARLTLNGQDSGNATLYLPPTPGSVVEIGGKAYRGGVFLRTERGGVQAINVVNVEDYLRGVVASEMPSSWPAAALAAQAVIARTYVAARVNPALPYDTCATESCQVYTGLSSEKPATDAAIAATAGQVVAYAGKAASTYFSSDSGGFTASSAEVWGKDVPYLTAKADPFSAGGPRAQWRLEIPLSKVQDVAGRYRVRVGTLQAVTVTSVSASGRPQEISFTGASGVARISGADAGGFVRSLGAVSSRATLSGLNPLIVEGAGAGHGVGLSQYGALGLARQGYDHLHVLGFYYPGTSLSALAGGAEETRPVLALVRPLPSPASPGIFARSPAAPSWMTQ</sequence>
<dbReference type="KEGG" id="dpu:SU48_11675"/>
<protein>
    <submittedName>
        <fullName evidence="2">Sporulation protein</fullName>
    </submittedName>
</protein>
<dbReference type="RefSeq" id="WP_064015389.1">
    <property type="nucleotide sequence ID" value="NZ_CP011387.1"/>
</dbReference>
<evidence type="ECO:0000259" key="1">
    <source>
        <dbReference type="Pfam" id="PF08486"/>
    </source>
</evidence>
<proteinExistence type="predicted"/>
<feature type="domain" description="Sporulation stage II protein D amidase enhancer LytB N-terminal" evidence="1">
    <location>
        <begin position="124"/>
        <end position="212"/>
    </location>
</feature>
<dbReference type="PANTHER" id="PTHR30032:SF4">
    <property type="entry name" value="AMIDASE ENHANCER"/>
    <property type="match status" value="1"/>
</dbReference>
<dbReference type="GO" id="GO:0030435">
    <property type="term" value="P:sporulation resulting in formation of a cellular spore"/>
    <property type="evidence" value="ECO:0007669"/>
    <property type="project" value="InterPro"/>
</dbReference>
<evidence type="ECO:0000313" key="3">
    <source>
        <dbReference type="Proteomes" id="UP000077363"/>
    </source>
</evidence>
<dbReference type="InterPro" id="IPR051922">
    <property type="entry name" value="Bact_Sporulation_Assoc"/>
</dbReference>
<organism evidence="2 3">
    <name type="scientific">Deinococcus puniceus</name>
    <dbReference type="NCBI Taxonomy" id="1182568"/>
    <lineage>
        <taxon>Bacteria</taxon>
        <taxon>Thermotogati</taxon>
        <taxon>Deinococcota</taxon>
        <taxon>Deinococci</taxon>
        <taxon>Deinococcales</taxon>
        <taxon>Deinococcaceae</taxon>
        <taxon>Deinococcus</taxon>
    </lineage>
</organism>
<dbReference type="OrthoDB" id="9794671at2"/>
<dbReference type="EMBL" id="CP011387">
    <property type="protein sequence ID" value="ANE44313.1"/>
    <property type="molecule type" value="Genomic_DNA"/>
</dbReference>
<dbReference type="PANTHER" id="PTHR30032">
    <property type="entry name" value="N-ACETYLMURAMOYL-L-ALANINE AMIDASE-RELATED"/>
    <property type="match status" value="1"/>
</dbReference>